<dbReference type="InterPro" id="IPR010354">
    <property type="entry name" value="Oleate_hydratase"/>
</dbReference>
<reference evidence="1" key="1">
    <citation type="submission" date="2015-07" db="EMBL/GenBank/DDBJ databases">
        <title>Adaptation to a free-living lifestyle via gene acquisitions in the diplomonad Trepomonas sp. PC1.</title>
        <authorList>
            <person name="Xu F."/>
            <person name="Jerlstrom-Hultqvist J."/>
            <person name="Kolisko M."/>
            <person name="Simpson A.G.B."/>
            <person name="Roger A.J."/>
            <person name="Svard S.G."/>
            <person name="Andersson J.O."/>
        </authorList>
    </citation>
    <scope>NUCLEOTIDE SEQUENCE</scope>
    <source>
        <strain evidence="1">PC1</strain>
    </source>
</reference>
<dbReference type="Pfam" id="PF06100">
    <property type="entry name" value="MCRA"/>
    <property type="match status" value="1"/>
</dbReference>
<evidence type="ECO:0000313" key="1">
    <source>
        <dbReference type="EMBL" id="JAP92441.1"/>
    </source>
</evidence>
<accession>A0A146KAE8</accession>
<sequence length="94" mass="10533">LIRDAGFDPKNIIILENLQIVGGSMDGCGNAKDGFLCRGGRMLNKPTFECLQEMLKDIPSLNFKDKTVLEEIHEFDKAHPTHANSRVVNKHGQR</sequence>
<gene>
    <name evidence="1" type="ORF">TPC1_15618</name>
</gene>
<dbReference type="Gene3D" id="3.50.50.60">
    <property type="entry name" value="FAD/NAD(P)-binding domain"/>
    <property type="match status" value="1"/>
</dbReference>
<proteinExistence type="predicted"/>
<dbReference type="GO" id="GO:0050151">
    <property type="term" value="F:oleate hydratase activity"/>
    <property type="evidence" value="ECO:0007669"/>
    <property type="project" value="InterPro"/>
</dbReference>
<dbReference type="AlphaFoldDB" id="A0A146KAE8"/>
<dbReference type="InterPro" id="IPR036188">
    <property type="entry name" value="FAD/NAD-bd_sf"/>
</dbReference>
<dbReference type="GO" id="GO:0006631">
    <property type="term" value="P:fatty acid metabolic process"/>
    <property type="evidence" value="ECO:0007669"/>
    <property type="project" value="InterPro"/>
</dbReference>
<dbReference type="GO" id="GO:0071949">
    <property type="term" value="F:FAD binding"/>
    <property type="evidence" value="ECO:0007669"/>
    <property type="project" value="InterPro"/>
</dbReference>
<dbReference type="PANTHER" id="PTHR37417:SF2">
    <property type="entry name" value="67 KDA MYOSIN-CROSS-REACTIVE ANTIGEN FAMILY PROTEIN (AFU_ORTHOLOGUE AFUA_5G09970)"/>
    <property type="match status" value="1"/>
</dbReference>
<dbReference type="PANTHER" id="PTHR37417">
    <property type="entry name" value="67 KDA MYOSIN-CROSS-REACTIVE ANTIGEN FAMILY PROTEIN (AFU_ORTHOLOGUE AFUA_5G09970)"/>
    <property type="match status" value="1"/>
</dbReference>
<name>A0A146KAE8_9EUKA</name>
<feature type="non-terminal residue" evidence="1">
    <location>
        <position position="1"/>
    </location>
</feature>
<organism evidence="1">
    <name type="scientific">Trepomonas sp. PC1</name>
    <dbReference type="NCBI Taxonomy" id="1076344"/>
    <lineage>
        <taxon>Eukaryota</taxon>
        <taxon>Metamonada</taxon>
        <taxon>Diplomonadida</taxon>
        <taxon>Hexamitidae</taxon>
        <taxon>Hexamitinae</taxon>
        <taxon>Trepomonas</taxon>
    </lineage>
</organism>
<feature type="non-terminal residue" evidence="1">
    <location>
        <position position="94"/>
    </location>
</feature>
<dbReference type="EMBL" id="GDID01004165">
    <property type="protein sequence ID" value="JAP92441.1"/>
    <property type="molecule type" value="Transcribed_RNA"/>
</dbReference>
<protein>
    <submittedName>
        <fullName evidence="1">Antigen, 67 kD-related protein</fullName>
    </submittedName>
</protein>